<evidence type="ECO:0000313" key="2">
    <source>
        <dbReference type="Proteomes" id="UP000789901"/>
    </source>
</evidence>
<comment type="caution">
    <text evidence="1">The sequence shown here is derived from an EMBL/GenBank/DDBJ whole genome shotgun (WGS) entry which is preliminary data.</text>
</comment>
<gene>
    <name evidence="1" type="ORF">GMARGA_LOCUS13115</name>
</gene>
<proteinExistence type="predicted"/>
<accession>A0ABN7V3E6</accession>
<reference evidence="1 2" key="1">
    <citation type="submission" date="2021-06" db="EMBL/GenBank/DDBJ databases">
        <authorList>
            <person name="Kallberg Y."/>
            <person name="Tangrot J."/>
            <person name="Rosling A."/>
        </authorList>
    </citation>
    <scope>NUCLEOTIDE SEQUENCE [LARGE SCALE GENOMIC DNA]</scope>
    <source>
        <strain evidence="1 2">120-4 pot B 10/14</strain>
    </source>
</reference>
<dbReference type="Proteomes" id="UP000789901">
    <property type="component" value="Unassembled WGS sequence"/>
</dbReference>
<name>A0ABN7V3E6_GIGMA</name>
<keyword evidence="2" id="KW-1185">Reference proteome</keyword>
<sequence length="252" mass="29358">MSELTSGYRKLEKYKNLFKKTSNEQVQVKVEHKPEILCKDTEIAAYTGTKSKTICLYCTIIELYNFCEYLRVRNSEVVVHNINKTYATEKYDVKNLIMYKVGCIDYGIKEIQGKEQLDNATIREEKYIVRNDGPNIVILEKSKRYTEHTKVNSTKKAKVRHDDKPVSKVEDRLNIVEINKKIVRINSEQQIDILNLGKKVAENKATRQRINIATTCKYKKIDGKVGVLLASILDKLYRKIKIDYVLEKENEK</sequence>
<dbReference type="EMBL" id="CAJVQB010008229">
    <property type="protein sequence ID" value="CAG8715907.1"/>
    <property type="molecule type" value="Genomic_DNA"/>
</dbReference>
<evidence type="ECO:0000313" key="1">
    <source>
        <dbReference type="EMBL" id="CAG8715907.1"/>
    </source>
</evidence>
<organism evidence="1 2">
    <name type="scientific">Gigaspora margarita</name>
    <dbReference type="NCBI Taxonomy" id="4874"/>
    <lineage>
        <taxon>Eukaryota</taxon>
        <taxon>Fungi</taxon>
        <taxon>Fungi incertae sedis</taxon>
        <taxon>Mucoromycota</taxon>
        <taxon>Glomeromycotina</taxon>
        <taxon>Glomeromycetes</taxon>
        <taxon>Diversisporales</taxon>
        <taxon>Gigasporaceae</taxon>
        <taxon>Gigaspora</taxon>
    </lineage>
</organism>
<protein>
    <submittedName>
        <fullName evidence="1">38838_t:CDS:1</fullName>
    </submittedName>
</protein>